<dbReference type="Gene3D" id="1.20.960.30">
    <property type="match status" value="1"/>
</dbReference>
<dbReference type="InterPro" id="IPR006594">
    <property type="entry name" value="LisH"/>
</dbReference>
<evidence type="ECO:0000256" key="1">
    <source>
        <dbReference type="ARBA" id="ARBA00004123"/>
    </source>
</evidence>
<dbReference type="Pfam" id="PF08662">
    <property type="entry name" value="eIF2A"/>
    <property type="match status" value="1"/>
</dbReference>
<keyword evidence="3" id="KW-0677">Repeat</keyword>
<proteinExistence type="predicted"/>
<dbReference type="AlphaFoldDB" id="A0A225AJH8"/>
<sequence length="623" mass="67120">MDLTSHHVNYLIWRYLQESGHGEAAVMLQRAWLANPQTLPFAPHIKAHALVSLVQKGLQYHEIEQSLDQEGNPIPFTPSKSFFGPTPLDTESLKARDKSIKAQMELGTETAPAGPLTSKPVQDSRATTNGHAAIEPALPVLNVKKGRKTHRIDVAANGDDSAMDIDTNGASHDRPPAVKSPSSTAVADAEGDLEMKLSPAADERLETAQDTLTAGRSVGVQYVPAKAADLSSHTTILDIEVARDDHVTRTAWRPYDSSILAAAGDTFCGLWKLAAPGSPASCEKIYDSKGDGSWVTALAWEPSGRKFAAATYNDRRSSIQMYDSSGSVVDLLPTAPGMINGLHWAPKGTYMVVISSNGENSELSLWDDSIKPEEFPSYQTIDGLVHDITWAGDNHIFVSGEGSVWQCQIDSTLHIVNRFQSQESSTEWSFVRGTKIGDAAVAVAAASSAASLWIPTHGIVVEDAHRADITAIELRPEPQAQDADTSTVFTFASASLDDTVKVWNVDLESKKISCLHTLFLSPGVPALALAFSPDGYAVSAASTDRLFIWNTDRGNEPLATWLCPTTEFTQDALEKPLNGENGSAAVEAYRSLAWDTDGKKLAMGYGKKMAIVNLQGRGVNVLE</sequence>
<dbReference type="OrthoDB" id="1367865at2759"/>
<dbReference type="InterPro" id="IPR045183">
    <property type="entry name" value="Ebi-like"/>
</dbReference>
<keyword evidence="4" id="KW-0539">Nucleus</keyword>
<dbReference type="GeneID" id="31003534"/>
<comment type="subcellular location">
    <subcellularLocation>
        <location evidence="1">Nucleus</location>
    </subcellularLocation>
</comment>
<dbReference type="Gene3D" id="2.130.10.10">
    <property type="entry name" value="YVTN repeat-like/Quinoprotein amine dehydrogenase"/>
    <property type="match status" value="2"/>
</dbReference>
<dbReference type="InterPro" id="IPR036322">
    <property type="entry name" value="WD40_repeat_dom_sf"/>
</dbReference>
<dbReference type="PANTHER" id="PTHR22846:SF2">
    <property type="entry name" value="F-BOX-LIKE_WD REPEAT-CONTAINING PROTEIN EBI"/>
    <property type="match status" value="1"/>
</dbReference>
<organism evidence="7 8">
    <name type="scientific">Talaromyces atroroseus</name>
    <dbReference type="NCBI Taxonomy" id="1441469"/>
    <lineage>
        <taxon>Eukaryota</taxon>
        <taxon>Fungi</taxon>
        <taxon>Dikarya</taxon>
        <taxon>Ascomycota</taxon>
        <taxon>Pezizomycotina</taxon>
        <taxon>Eurotiomycetes</taxon>
        <taxon>Eurotiomycetidae</taxon>
        <taxon>Eurotiales</taxon>
        <taxon>Trichocomaceae</taxon>
        <taxon>Talaromyces</taxon>
        <taxon>Talaromyces sect. Trachyspermi</taxon>
    </lineage>
</organism>
<dbReference type="Proteomes" id="UP000214365">
    <property type="component" value="Unassembled WGS sequence"/>
</dbReference>
<dbReference type="Pfam" id="PF08513">
    <property type="entry name" value="LisH"/>
    <property type="match status" value="1"/>
</dbReference>
<dbReference type="InterPro" id="IPR015943">
    <property type="entry name" value="WD40/YVTN_repeat-like_dom_sf"/>
</dbReference>
<evidence type="ECO:0000313" key="7">
    <source>
        <dbReference type="EMBL" id="OKL61020.1"/>
    </source>
</evidence>
<gene>
    <name evidence="7" type="ORF">UA08_03779</name>
</gene>
<evidence type="ECO:0000256" key="3">
    <source>
        <dbReference type="ARBA" id="ARBA00022737"/>
    </source>
</evidence>
<dbReference type="PANTHER" id="PTHR22846">
    <property type="entry name" value="WD40 REPEAT PROTEIN"/>
    <property type="match status" value="1"/>
</dbReference>
<feature type="domain" description="Translation initiation factor beta propellor-like" evidence="6">
    <location>
        <begin position="295"/>
        <end position="415"/>
    </location>
</feature>
<evidence type="ECO:0000256" key="2">
    <source>
        <dbReference type="ARBA" id="ARBA00022574"/>
    </source>
</evidence>
<dbReference type="RefSeq" id="XP_020121141.1">
    <property type="nucleotide sequence ID" value="XM_020266117.1"/>
</dbReference>
<dbReference type="GO" id="GO:0034967">
    <property type="term" value="C:Set3 complex"/>
    <property type="evidence" value="ECO:0007669"/>
    <property type="project" value="TreeGrafter"/>
</dbReference>
<keyword evidence="8" id="KW-1185">Reference proteome</keyword>
<evidence type="ECO:0000313" key="8">
    <source>
        <dbReference type="Proteomes" id="UP000214365"/>
    </source>
</evidence>
<name>A0A225AJH8_TALAT</name>
<feature type="region of interest" description="Disordered" evidence="5">
    <location>
        <begin position="158"/>
        <end position="186"/>
    </location>
</feature>
<evidence type="ECO:0000259" key="6">
    <source>
        <dbReference type="Pfam" id="PF08662"/>
    </source>
</evidence>
<evidence type="ECO:0000256" key="5">
    <source>
        <dbReference type="SAM" id="MobiDB-lite"/>
    </source>
</evidence>
<protein>
    <recommendedName>
        <fullName evidence="6">Translation initiation factor beta propellor-like domain-containing protein</fullName>
    </recommendedName>
</protein>
<dbReference type="SUPFAM" id="SSF50978">
    <property type="entry name" value="WD40 repeat-like"/>
    <property type="match status" value="1"/>
</dbReference>
<dbReference type="STRING" id="1441469.A0A225AJH8"/>
<reference evidence="7 8" key="1">
    <citation type="submission" date="2015-06" db="EMBL/GenBank/DDBJ databases">
        <title>Talaromyces atroroseus IBT 11181 draft genome.</title>
        <authorList>
            <person name="Rasmussen K.B."/>
            <person name="Rasmussen S."/>
            <person name="Petersen B."/>
            <person name="Sicheritz-Ponten T."/>
            <person name="Mortensen U.H."/>
            <person name="Thrane U."/>
        </authorList>
    </citation>
    <scope>NUCLEOTIDE SEQUENCE [LARGE SCALE GENOMIC DNA]</scope>
    <source>
        <strain evidence="7 8">IBT 11181</strain>
    </source>
</reference>
<dbReference type="EMBL" id="LFMY01000004">
    <property type="protein sequence ID" value="OKL61020.1"/>
    <property type="molecule type" value="Genomic_DNA"/>
</dbReference>
<keyword evidence="2" id="KW-0853">WD repeat</keyword>
<dbReference type="InterPro" id="IPR001680">
    <property type="entry name" value="WD40_rpt"/>
</dbReference>
<comment type="caution">
    <text evidence="7">The sequence shown here is derived from an EMBL/GenBank/DDBJ whole genome shotgun (WGS) entry which is preliminary data.</text>
</comment>
<evidence type="ECO:0000256" key="4">
    <source>
        <dbReference type="ARBA" id="ARBA00023242"/>
    </source>
</evidence>
<dbReference type="GO" id="GO:0006357">
    <property type="term" value="P:regulation of transcription by RNA polymerase II"/>
    <property type="evidence" value="ECO:0007669"/>
    <property type="project" value="TreeGrafter"/>
</dbReference>
<dbReference type="SMART" id="SM00320">
    <property type="entry name" value="WD40"/>
    <property type="match status" value="5"/>
</dbReference>
<dbReference type="GO" id="GO:0003714">
    <property type="term" value="F:transcription corepressor activity"/>
    <property type="evidence" value="ECO:0007669"/>
    <property type="project" value="InterPro"/>
</dbReference>
<dbReference type="InterPro" id="IPR013979">
    <property type="entry name" value="TIF_beta_prop-like"/>
</dbReference>
<accession>A0A225AJH8</accession>